<feature type="domain" description="Fumarylacetoacetase-like C-terminal" evidence="6">
    <location>
        <begin position="15"/>
        <end position="206"/>
    </location>
</feature>
<evidence type="ECO:0000313" key="7">
    <source>
        <dbReference type="EMBL" id="GFG34370.1"/>
    </source>
</evidence>
<reference evidence="8" key="1">
    <citation type="submission" date="2020-01" db="EMBL/GenBank/DDBJ databases">
        <title>Draft genome sequence of the Termite Coptotermes fromosanus.</title>
        <authorList>
            <person name="Itakura S."/>
            <person name="Yosikawa Y."/>
            <person name="Umezawa K."/>
        </authorList>
    </citation>
    <scope>NUCLEOTIDE SEQUENCE [LARGE SCALE GENOMIC DNA]</scope>
</reference>
<dbReference type="InParanoid" id="A0A6L2PRX5"/>
<dbReference type="InterPro" id="IPR011234">
    <property type="entry name" value="Fumarylacetoacetase-like_C"/>
</dbReference>
<name>A0A6L2PRX5_COPFO</name>
<dbReference type="PANTHER" id="PTHR11820:SF7">
    <property type="entry name" value="ACYLPYRUVASE FAHD1, MITOCHONDRIAL"/>
    <property type="match status" value="1"/>
</dbReference>
<gene>
    <name evidence="7" type="ORF">Cfor_10800</name>
</gene>
<comment type="caution">
    <text evidence="7">The sequence shown here is derived from an EMBL/GenBank/DDBJ whole genome shotgun (WGS) entry which is preliminary data.</text>
</comment>
<evidence type="ECO:0000256" key="4">
    <source>
        <dbReference type="ARBA" id="ARBA00044911"/>
    </source>
</evidence>
<dbReference type="SUPFAM" id="SSF56529">
    <property type="entry name" value="FAH"/>
    <property type="match status" value="1"/>
</dbReference>
<evidence type="ECO:0000256" key="3">
    <source>
        <dbReference type="ARBA" id="ARBA00042340"/>
    </source>
</evidence>
<dbReference type="EMBL" id="BLKM01000479">
    <property type="protein sequence ID" value="GFG34370.1"/>
    <property type="molecule type" value="Genomic_DNA"/>
</dbReference>
<organism evidence="7 8">
    <name type="scientific">Coptotermes formosanus</name>
    <name type="common">Formosan subterranean termite</name>
    <dbReference type="NCBI Taxonomy" id="36987"/>
    <lineage>
        <taxon>Eukaryota</taxon>
        <taxon>Metazoa</taxon>
        <taxon>Ecdysozoa</taxon>
        <taxon>Arthropoda</taxon>
        <taxon>Hexapoda</taxon>
        <taxon>Insecta</taxon>
        <taxon>Pterygota</taxon>
        <taxon>Neoptera</taxon>
        <taxon>Polyneoptera</taxon>
        <taxon>Dictyoptera</taxon>
        <taxon>Blattodea</taxon>
        <taxon>Blattoidea</taxon>
        <taxon>Termitoidae</taxon>
        <taxon>Rhinotermitidae</taxon>
        <taxon>Coptotermes</taxon>
    </lineage>
</organism>
<comment type="catalytic activity">
    <reaction evidence="4">
        <text>oxaloacetate = enol-oxaloacetate</text>
        <dbReference type="Rhea" id="RHEA:16021"/>
        <dbReference type="ChEBI" id="CHEBI:16452"/>
        <dbReference type="ChEBI" id="CHEBI:17479"/>
        <dbReference type="EC" id="5.3.2.2"/>
    </reaction>
    <physiologicalReaction direction="right-to-left" evidence="4">
        <dbReference type="Rhea" id="RHEA:16023"/>
    </physiologicalReaction>
</comment>
<dbReference type="InterPro" id="IPR036663">
    <property type="entry name" value="Fumarylacetoacetase_C_sf"/>
</dbReference>
<evidence type="ECO:0000259" key="6">
    <source>
        <dbReference type="Pfam" id="PF01557"/>
    </source>
</evidence>
<comment type="similarity">
    <text evidence="1">Belongs to the FAH family.</text>
</comment>
<dbReference type="AlphaFoldDB" id="A0A6L2PRX5"/>
<protein>
    <recommendedName>
        <fullName evidence="5">oxaloacetate tautomerase</fullName>
        <ecNumber evidence="5">5.3.2.2</ecNumber>
    </recommendedName>
    <alternativeName>
        <fullName evidence="3">Fumarylacetoacetate hydrolase domain-containing protein 1</fullName>
    </alternativeName>
</protein>
<sequence length="217" mass="23953">MATTELANFVRYGKKIAGAGLNYRSLLIERNLPLPKVPVIFLKPTSSYITEGQCIEIPHEFVVHEEVELGVIIKQKCKNVPESQSLQYVGGYCLALDLTEVRLMKEIRDKGLPWTFGKGFDTACPVSRYVNCEEIKDPNNVQIWCKVNGEVRQNETTADMVFPIQSLISYISQYMTLEPGDLILTGSPAGVGPIAPGDVIEAGIGKDLSMTFPVRSA</sequence>
<accession>A0A6L2PRX5</accession>
<dbReference type="Pfam" id="PF01557">
    <property type="entry name" value="FAA_hydrolase"/>
    <property type="match status" value="1"/>
</dbReference>
<dbReference type="PANTHER" id="PTHR11820">
    <property type="entry name" value="ACYLPYRUVASE"/>
    <property type="match status" value="1"/>
</dbReference>
<dbReference type="Gene3D" id="3.90.850.10">
    <property type="entry name" value="Fumarylacetoacetase-like, C-terminal domain"/>
    <property type="match status" value="1"/>
</dbReference>
<evidence type="ECO:0000313" key="8">
    <source>
        <dbReference type="Proteomes" id="UP000502823"/>
    </source>
</evidence>
<evidence type="ECO:0000256" key="1">
    <source>
        <dbReference type="ARBA" id="ARBA00010211"/>
    </source>
</evidence>
<dbReference type="EC" id="5.3.2.2" evidence="5"/>
<dbReference type="GO" id="GO:0018773">
    <property type="term" value="F:acetylpyruvate hydrolase activity"/>
    <property type="evidence" value="ECO:0007669"/>
    <property type="project" value="TreeGrafter"/>
</dbReference>
<dbReference type="GO" id="GO:0050163">
    <property type="term" value="F:oxaloacetate tautomerase activity"/>
    <property type="evidence" value="ECO:0007669"/>
    <property type="project" value="UniProtKB-EC"/>
</dbReference>
<evidence type="ECO:0000256" key="5">
    <source>
        <dbReference type="ARBA" id="ARBA00044973"/>
    </source>
</evidence>
<keyword evidence="8" id="KW-1185">Reference proteome</keyword>
<evidence type="ECO:0000256" key="2">
    <source>
        <dbReference type="ARBA" id="ARBA00022723"/>
    </source>
</evidence>
<keyword evidence="2" id="KW-0479">Metal-binding</keyword>
<dbReference type="Proteomes" id="UP000502823">
    <property type="component" value="Unassembled WGS sequence"/>
</dbReference>
<dbReference type="GO" id="GO:0005739">
    <property type="term" value="C:mitochondrion"/>
    <property type="evidence" value="ECO:0007669"/>
    <property type="project" value="TreeGrafter"/>
</dbReference>
<dbReference type="OrthoDB" id="411064at2759"/>
<proteinExistence type="inferred from homology"/>
<dbReference type="GO" id="GO:0046872">
    <property type="term" value="F:metal ion binding"/>
    <property type="evidence" value="ECO:0007669"/>
    <property type="project" value="UniProtKB-KW"/>
</dbReference>
<dbReference type="FunCoup" id="A0A6L2PRX5">
    <property type="interactions" value="1356"/>
</dbReference>